<dbReference type="Proteomes" id="UP000677804">
    <property type="component" value="Chromosome"/>
</dbReference>
<dbReference type="InterPro" id="IPR029058">
    <property type="entry name" value="AB_hydrolase_fold"/>
</dbReference>
<keyword evidence="4" id="KW-1185">Reference proteome</keyword>
<protein>
    <submittedName>
        <fullName evidence="3">Alpha/beta fold hydrolase</fullName>
    </submittedName>
</protein>
<sequence length="275" mass="29483">MRVTVTRDDSRPSDGRPLDAPGGAEISTDLQVRGRRLAAVRHDAGGDAVVLFCHGFRGEKSGPNRTFVRAARRLAQHGVSSIRFDQYGSGDSSGDFLESRFSIWVDAIAALAREQQDLGRRVALFGQSMGGAAVLCAAAEVPVDAVVEWVPDANVDEFSPGPQGFVEEGGQRVGNAFWQEAHDAHVPDRFREVTAPCHLVFGTADEYVSTENREALLTAARPGDLVDVLDGYPHSAWTYDQAEGVIARSVAFLVGHLTGTDKPTTHDAAGGSMPR</sequence>
<dbReference type="SUPFAM" id="SSF53474">
    <property type="entry name" value="alpha/beta-Hydrolases"/>
    <property type="match status" value="1"/>
</dbReference>
<accession>A0ABX8D894</accession>
<feature type="compositionally biased region" description="Basic and acidic residues" evidence="1">
    <location>
        <begin position="1"/>
        <end position="17"/>
    </location>
</feature>
<dbReference type="PANTHER" id="PTHR11614">
    <property type="entry name" value="PHOSPHOLIPASE-RELATED"/>
    <property type="match status" value="1"/>
</dbReference>
<keyword evidence="3" id="KW-0378">Hydrolase</keyword>
<feature type="region of interest" description="Disordered" evidence="1">
    <location>
        <begin position="1"/>
        <end position="25"/>
    </location>
</feature>
<dbReference type="InterPro" id="IPR022742">
    <property type="entry name" value="Hydrolase_4"/>
</dbReference>
<proteinExistence type="predicted"/>
<evidence type="ECO:0000259" key="2">
    <source>
        <dbReference type="Pfam" id="PF12146"/>
    </source>
</evidence>
<evidence type="ECO:0000313" key="4">
    <source>
        <dbReference type="Proteomes" id="UP000677804"/>
    </source>
</evidence>
<dbReference type="RefSeq" id="WP_207341818.1">
    <property type="nucleotide sequence ID" value="NZ_CP074405.1"/>
</dbReference>
<dbReference type="InterPro" id="IPR051044">
    <property type="entry name" value="MAG_DAG_Lipase"/>
</dbReference>
<feature type="domain" description="Serine aminopeptidase S33" evidence="2">
    <location>
        <begin position="47"/>
        <end position="142"/>
    </location>
</feature>
<name>A0ABX8D894_9CELL</name>
<dbReference type="Gene3D" id="3.40.50.1820">
    <property type="entry name" value="alpha/beta hydrolase"/>
    <property type="match status" value="1"/>
</dbReference>
<dbReference type="Pfam" id="PF12146">
    <property type="entry name" value="Hydrolase_4"/>
    <property type="match status" value="1"/>
</dbReference>
<evidence type="ECO:0000256" key="1">
    <source>
        <dbReference type="SAM" id="MobiDB-lite"/>
    </source>
</evidence>
<evidence type="ECO:0000313" key="3">
    <source>
        <dbReference type="EMBL" id="QVI62711.1"/>
    </source>
</evidence>
<reference evidence="3 4" key="1">
    <citation type="submission" date="2021-05" db="EMBL/GenBank/DDBJ databases">
        <title>Novel species in genus Cellulomonas.</title>
        <authorList>
            <person name="Zhang G."/>
        </authorList>
    </citation>
    <scope>NUCLEOTIDE SEQUENCE [LARGE SCALE GENOMIC DNA]</scope>
    <source>
        <strain evidence="4">zg-ZUI222</strain>
    </source>
</reference>
<organism evidence="3 4">
    <name type="scientific">Cellulomonas wangleii</name>
    <dbReference type="NCBI Taxonomy" id="2816956"/>
    <lineage>
        <taxon>Bacteria</taxon>
        <taxon>Bacillati</taxon>
        <taxon>Actinomycetota</taxon>
        <taxon>Actinomycetes</taxon>
        <taxon>Micrococcales</taxon>
        <taxon>Cellulomonadaceae</taxon>
        <taxon>Cellulomonas</taxon>
    </lineage>
</organism>
<dbReference type="GO" id="GO:0016787">
    <property type="term" value="F:hydrolase activity"/>
    <property type="evidence" value="ECO:0007669"/>
    <property type="project" value="UniProtKB-KW"/>
</dbReference>
<gene>
    <name evidence="3" type="ORF">KG103_01850</name>
</gene>
<dbReference type="EMBL" id="CP074405">
    <property type="protein sequence ID" value="QVI62711.1"/>
    <property type="molecule type" value="Genomic_DNA"/>
</dbReference>